<dbReference type="NCBIfam" id="TIGR00516">
    <property type="entry name" value="acpS"/>
    <property type="match status" value="1"/>
</dbReference>
<evidence type="ECO:0000256" key="6">
    <source>
        <dbReference type="ARBA" id="ARBA00023098"/>
    </source>
</evidence>
<gene>
    <name evidence="8" type="primary">acpS</name>
</gene>
<dbReference type="Pfam" id="PF01648">
    <property type="entry name" value="ACPS"/>
    <property type="match status" value="1"/>
</dbReference>
<keyword evidence="7 8" id="KW-0275">Fatty acid biosynthesis</keyword>
<feature type="binding site" evidence="8">
    <location>
        <position position="55"/>
    </location>
    <ligand>
        <name>Mg(2+)</name>
        <dbReference type="ChEBI" id="CHEBI:18420"/>
    </ligand>
</feature>
<dbReference type="GO" id="GO:0000287">
    <property type="term" value="F:magnesium ion binding"/>
    <property type="evidence" value="ECO:0007669"/>
    <property type="project" value="UniProtKB-UniRule"/>
</dbReference>
<dbReference type="InterPro" id="IPR008278">
    <property type="entry name" value="4-PPantetheinyl_Trfase_dom"/>
</dbReference>
<dbReference type="InterPro" id="IPR004568">
    <property type="entry name" value="Ppantetheine-prot_Trfase_dom"/>
</dbReference>
<keyword evidence="6 8" id="KW-0443">Lipid metabolism</keyword>
<evidence type="ECO:0000256" key="3">
    <source>
        <dbReference type="ARBA" id="ARBA00022723"/>
    </source>
</evidence>
<reference evidence="11" key="1">
    <citation type="submission" date="2017-07" db="EMBL/GenBank/DDBJ databases">
        <title>Draft genome sequence of Effusibacillus lacus strain skLN1.</title>
        <authorList>
            <person name="Watanabe M."/>
            <person name="Kojima H."/>
            <person name="Fukui M."/>
        </authorList>
    </citation>
    <scope>NUCLEOTIDE SEQUENCE [LARGE SCALE GENOMIC DNA]</scope>
    <source>
        <strain evidence="11">skLN1</strain>
    </source>
</reference>
<dbReference type="GO" id="GO:0006633">
    <property type="term" value="P:fatty acid biosynthetic process"/>
    <property type="evidence" value="ECO:0007669"/>
    <property type="project" value="UniProtKB-UniRule"/>
</dbReference>
<dbReference type="Gene3D" id="3.90.470.20">
    <property type="entry name" value="4'-phosphopantetheinyl transferase domain"/>
    <property type="match status" value="1"/>
</dbReference>
<protein>
    <recommendedName>
        <fullName evidence="8">Holo-[acyl-carrier-protein] synthase</fullName>
        <shortName evidence="8">Holo-ACP synthase</shortName>
        <ecNumber evidence="8">2.7.8.7</ecNumber>
    </recommendedName>
    <alternativeName>
        <fullName evidence="8">4'-phosphopantetheinyl transferase AcpS</fullName>
    </alternativeName>
</protein>
<dbReference type="NCBIfam" id="TIGR00556">
    <property type="entry name" value="pantethn_trn"/>
    <property type="match status" value="1"/>
</dbReference>
<evidence type="ECO:0000256" key="4">
    <source>
        <dbReference type="ARBA" id="ARBA00022832"/>
    </source>
</evidence>
<dbReference type="InterPro" id="IPR037143">
    <property type="entry name" value="4-PPantetheinyl_Trfase_dom_sf"/>
</dbReference>
<dbReference type="GO" id="GO:0008897">
    <property type="term" value="F:holo-[acyl-carrier-protein] synthase activity"/>
    <property type="evidence" value="ECO:0007669"/>
    <property type="project" value="UniProtKB-UniRule"/>
</dbReference>
<evidence type="ECO:0000313" key="10">
    <source>
        <dbReference type="EMBL" id="GAX90623.1"/>
    </source>
</evidence>
<dbReference type="SUPFAM" id="SSF56214">
    <property type="entry name" value="4'-phosphopantetheinyl transferase"/>
    <property type="match status" value="1"/>
</dbReference>
<evidence type="ECO:0000259" key="9">
    <source>
        <dbReference type="Pfam" id="PF01648"/>
    </source>
</evidence>
<dbReference type="InterPro" id="IPR002582">
    <property type="entry name" value="ACPS"/>
</dbReference>
<feature type="binding site" evidence="8">
    <location>
        <position position="6"/>
    </location>
    <ligand>
        <name>Mg(2+)</name>
        <dbReference type="ChEBI" id="CHEBI:18420"/>
    </ligand>
</feature>
<sequence>MLIGVDMVEIRRIEDLAKNPAFLKRIYTEEEISLVQDVSNGRRAEILAGRFAVKEAVAKALGTGISGGLTFRDIQTLQGSMGEPVLSLQGKAKEMADCAGVSNLKVSLSHAAGLVIAFVLLETGQAE</sequence>
<dbReference type="AlphaFoldDB" id="A0A292YPC6"/>
<dbReference type="HAMAP" id="MF_00101">
    <property type="entry name" value="AcpS"/>
    <property type="match status" value="1"/>
</dbReference>
<comment type="caution">
    <text evidence="10">The sequence shown here is derived from an EMBL/GenBank/DDBJ whole genome shotgun (WGS) entry which is preliminary data.</text>
</comment>
<comment type="subcellular location">
    <subcellularLocation>
        <location evidence="8">Cytoplasm</location>
    </subcellularLocation>
</comment>
<comment type="catalytic activity">
    <reaction evidence="8">
        <text>apo-[ACP] + CoA = holo-[ACP] + adenosine 3',5'-bisphosphate + H(+)</text>
        <dbReference type="Rhea" id="RHEA:12068"/>
        <dbReference type="Rhea" id="RHEA-COMP:9685"/>
        <dbReference type="Rhea" id="RHEA-COMP:9690"/>
        <dbReference type="ChEBI" id="CHEBI:15378"/>
        <dbReference type="ChEBI" id="CHEBI:29999"/>
        <dbReference type="ChEBI" id="CHEBI:57287"/>
        <dbReference type="ChEBI" id="CHEBI:58343"/>
        <dbReference type="ChEBI" id="CHEBI:64479"/>
        <dbReference type="EC" id="2.7.8.7"/>
    </reaction>
</comment>
<dbReference type="EC" id="2.7.8.7" evidence="8"/>
<keyword evidence="5 8" id="KW-0460">Magnesium</keyword>
<evidence type="ECO:0000313" key="11">
    <source>
        <dbReference type="Proteomes" id="UP000217785"/>
    </source>
</evidence>
<evidence type="ECO:0000256" key="5">
    <source>
        <dbReference type="ARBA" id="ARBA00022842"/>
    </source>
</evidence>
<organism evidence="10 11">
    <name type="scientific">Effusibacillus lacus</name>
    <dbReference type="NCBI Taxonomy" id="1348429"/>
    <lineage>
        <taxon>Bacteria</taxon>
        <taxon>Bacillati</taxon>
        <taxon>Bacillota</taxon>
        <taxon>Bacilli</taxon>
        <taxon>Bacillales</taxon>
        <taxon>Alicyclobacillaceae</taxon>
        <taxon>Effusibacillus</taxon>
    </lineage>
</organism>
<evidence type="ECO:0000256" key="2">
    <source>
        <dbReference type="ARBA" id="ARBA00022679"/>
    </source>
</evidence>
<dbReference type="GO" id="GO:0005737">
    <property type="term" value="C:cytoplasm"/>
    <property type="evidence" value="ECO:0007669"/>
    <property type="project" value="UniProtKB-SubCell"/>
</dbReference>
<evidence type="ECO:0000256" key="7">
    <source>
        <dbReference type="ARBA" id="ARBA00023160"/>
    </source>
</evidence>
<keyword evidence="1 8" id="KW-0444">Lipid biosynthesis</keyword>
<name>A0A292YPC6_9BACL</name>
<evidence type="ECO:0000256" key="1">
    <source>
        <dbReference type="ARBA" id="ARBA00022516"/>
    </source>
</evidence>
<comment type="similarity">
    <text evidence="8">Belongs to the P-Pant transferase superfamily. AcpS family.</text>
</comment>
<keyword evidence="11" id="KW-1185">Reference proteome</keyword>
<evidence type="ECO:0000256" key="8">
    <source>
        <dbReference type="HAMAP-Rule" id="MF_00101"/>
    </source>
</evidence>
<keyword evidence="4 8" id="KW-0276">Fatty acid metabolism</keyword>
<comment type="cofactor">
    <cofactor evidence="8">
        <name>Mg(2+)</name>
        <dbReference type="ChEBI" id="CHEBI:18420"/>
    </cofactor>
</comment>
<keyword evidence="8" id="KW-0963">Cytoplasm</keyword>
<keyword evidence="3 8" id="KW-0479">Metal-binding</keyword>
<proteinExistence type="inferred from homology"/>
<keyword evidence="2 8" id="KW-0808">Transferase</keyword>
<feature type="domain" description="4'-phosphopantetheinyl transferase" evidence="9">
    <location>
        <begin position="3"/>
        <end position="108"/>
    </location>
</feature>
<dbReference type="EMBL" id="BDUF01000060">
    <property type="protein sequence ID" value="GAX90623.1"/>
    <property type="molecule type" value="Genomic_DNA"/>
</dbReference>
<comment type="function">
    <text evidence="8">Transfers the 4'-phosphopantetheine moiety from coenzyme A to a Ser of acyl-carrier-protein.</text>
</comment>
<dbReference type="RefSeq" id="WP_165912703.1">
    <property type="nucleotide sequence ID" value="NZ_BDUF01000060.1"/>
</dbReference>
<accession>A0A292YPC6</accession>
<dbReference type="Proteomes" id="UP000217785">
    <property type="component" value="Unassembled WGS sequence"/>
</dbReference>